<protein>
    <submittedName>
        <fullName evidence="8">Cytochrome P450</fullName>
    </submittedName>
</protein>
<evidence type="ECO:0000256" key="5">
    <source>
        <dbReference type="ARBA" id="ARBA00023004"/>
    </source>
</evidence>
<dbReference type="PANTHER" id="PTHR24291:SF50">
    <property type="entry name" value="BIFUNCTIONAL ALBAFLAVENONE MONOOXYGENASE_TERPENE SYNTHASE"/>
    <property type="match status" value="1"/>
</dbReference>
<comment type="caution">
    <text evidence="8">The sequence shown here is derived from an EMBL/GenBank/DDBJ whole genome shotgun (WGS) entry which is preliminary data.</text>
</comment>
<evidence type="ECO:0000313" key="9">
    <source>
        <dbReference type="Proteomes" id="UP001596043"/>
    </source>
</evidence>
<dbReference type="RefSeq" id="WP_379978224.1">
    <property type="nucleotide sequence ID" value="NZ_JBHSFV010000004.1"/>
</dbReference>
<evidence type="ECO:0000256" key="4">
    <source>
        <dbReference type="ARBA" id="ARBA00023002"/>
    </source>
</evidence>
<name>A0ABV9HVI1_9FLAO</name>
<sequence>MKEKKIPTVSFFSFLKHASKIVKNPLPFHHHNFEAKGDTFRLKLGAKNSVVFSRNPEFALYALQKNQRNYTKSKIQTKDLSKYVGKGLLTSEAELWKKQRRLIQPAFHKKQLEQLLDTVLEAIQTEVQHITPNTPIDIFPILNDLAFQTVVKALFRTEIDVKVIKRLQHITEAAQQMLVKELRQPFKTLYFKYGGPIQKHIDLTIEARDILKGLVDARRASGKRQNDLLDMLLDARYEDGTAMEEAQLLDEILILFVAGHETTSNALTFTLQLLAKYPNIQEKVYKECAGFGEDSAGVYAEQSRSTKADTTALLAYIKHCEYTKQVIEESMRLYPPAYFIDRLNIEEDVFDGITIPKGSNLLFSVIEIHKHRDFWEDPHRFNPDRFADNAGMKHKAYFPFGAGPRMCIGNNFAMYEMILAVTEIIKKYKIKQKETPIEIKPLITLKPQNAILEFIPR</sequence>
<evidence type="ECO:0000313" key="8">
    <source>
        <dbReference type="EMBL" id="MFC4633999.1"/>
    </source>
</evidence>
<keyword evidence="3 7" id="KW-0479">Metal-binding</keyword>
<keyword evidence="5 7" id="KW-0408">Iron</keyword>
<dbReference type="PRINTS" id="PR00463">
    <property type="entry name" value="EP450I"/>
</dbReference>
<dbReference type="Pfam" id="PF00067">
    <property type="entry name" value="p450"/>
    <property type="match status" value="1"/>
</dbReference>
<dbReference type="InterPro" id="IPR001128">
    <property type="entry name" value="Cyt_P450"/>
</dbReference>
<evidence type="ECO:0000256" key="1">
    <source>
        <dbReference type="ARBA" id="ARBA00010617"/>
    </source>
</evidence>
<organism evidence="8 9">
    <name type="scientific">Dokdonia ponticola</name>
    <dbReference type="NCBI Taxonomy" id="2041041"/>
    <lineage>
        <taxon>Bacteria</taxon>
        <taxon>Pseudomonadati</taxon>
        <taxon>Bacteroidota</taxon>
        <taxon>Flavobacteriia</taxon>
        <taxon>Flavobacteriales</taxon>
        <taxon>Flavobacteriaceae</taxon>
        <taxon>Dokdonia</taxon>
    </lineage>
</organism>
<keyword evidence="2 7" id="KW-0349">Heme</keyword>
<reference evidence="9" key="1">
    <citation type="journal article" date="2019" name="Int. J. Syst. Evol. Microbiol.">
        <title>The Global Catalogue of Microorganisms (GCM) 10K type strain sequencing project: providing services to taxonomists for standard genome sequencing and annotation.</title>
        <authorList>
            <consortium name="The Broad Institute Genomics Platform"/>
            <consortium name="The Broad Institute Genome Sequencing Center for Infectious Disease"/>
            <person name="Wu L."/>
            <person name="Ma J."/>
        </authorList>
    </citation>
    <scope>NUCLEOTIDE SEQUENCE [LARGE SCALE GENOMIC DNA]</scope>
    <source>
        <strain evidence="9">YJ-61-S</strain>
    </source>
</reference>
<dbReference type="Proteomes" id="UP001596043">
    <property type="component" value="Unassembled WGS sequence"/>
</dbReference>
<dbReference type="EMBL" id="JBHSFV010000004">
    <property type="protein sequence ID" value="MFC4633999.1"/>
    <property type="molecule type" value="Genomic_DNA"/>
</dbReference>
<dbReference type="Gene3D" id="1.10.630.10">
    <property type="entry name" value="Cytochrome P450"/>
    <property type="match status" value="1"/>
</dbReference>
<dbReference type="SUPFAM" id="SSF48264">
    <property type="entry name" value="Cytochrome P450"/>
    <property type="match status" value="1"/>
</dbReference>
<evidence type="ECO:0000256" key="3">
    <source>
        <dbReference type="ARBA" id="ARBA00022723"/>
    </source>
</evidence>
<keyword evidence="4 7" id="KW-0560">Oxidoreductase</keyword>
<dbReference type="InterPro" id="IPR002401">
    <property type="entry name" value="Cyt_P450_E_grp-I"/>
</dbReference>
<dbReference type="InterPro" id="IPR050196">
    <property type="entry name" value="Cytochrome_P450_Monoox"/>
</dbReference>
<evidence type="ECO:0000256" key="2">
    <source>
        <dbReference type="ARBA" id="ARBA00022617"/>
    </source>
</evidence>
<evidence type="ECO:0000256" key="7">
    <source>
        <dbReference type="RuleBase" id="RU000461"/>
    </source>
</evidence>
<dbReference type="PANTHER" id="PTHR24291">
    <property type="entry name" value="CYTOCHROME P450 FAMILY 4"/>
    <property type="match status" value="1"/>
</dbReference>
<proteinExistence type="inferred from homology"/>
<dbReference type="PROSITE" id="PS00086">
    <property type="entry name" value="CYTOCHROME_P450"/>
    <property type="match status" value="1"/>
</dbReference>
<dbReference type="PRINTS" id="PR00385">
    <property type="entry name" value="P450"/>
</dbReference>
<accession>A0ABV9HVI1</accession>
<keyword evidence="9" id="KW-1185">Reference proteome</keyword>
<gene>
    <name evidence="8" type="ORF">ACFO3O_08775</name>
</gene>
<keyword evidence="6 7" id="KW-0503">Monooxygenase</keyword>
<evidence type="ECO:0000256" key="6">
    <source>
        <dbReference type="ARBA" id="ARBA00023033"/>
    </source>
</evidence>
<dbReference type="InterPro" id="IPR017972">
    <property type="entry name" value="Cyt_P450_CS"/>
</dbReference>
<comment type="similarity">
    <text evidence="1 7">Belongs to the cytochrome P450 family.</text>
</comment>
<dbReference type="InterPro" id="IPR036396">
    <property type="entry name" value="Cyt_P450_sf"/>
</dbReference>